<accession>A0A4R1L1W8</accession>
<organism evidence="1 2">
    <name type="scientific">Acidipila rosea</name>
    <dbReference type="NCBI Taxonomy" id="768535"/>
    <lineage>
        <taxon>Bacteria</taxon>
        <taxon>Pseudomonadati</taxon>
        <taxon>Acidobacteriota</taxon>
        <taxon>Terriglobia</taxon>
        <taxon>Terriglobales</taxon>
        <taxon>Acidobacteriaceae</taxon>
        <taxon>Acidipila</taxon>
    </lineage>
</organism>
<name>A0A4R1L1W8_9BACT</name>
<keyword evidence="2" id="KW-1185">Reference proteome</keyword>
<evidence type="ECO:0000313" key="2">
    <source>
        <dbReference type="Proteomes" id="UP000295210"/>
    </source>
</evidence>
<comment type="caution">
    <text evidence="1">The sequence shown here is derived from an EMBL/GenBank/DDBJ whole genome shotgun (WGS) entry which is preliminary data.</text>
</comment>
<dbReference type="RefSeq" id="WP_131997345.1">
    <property type="nucleotide sequence ID" value="NZ_SMGK01000004.1"/>
</dbReference>
<dbReference type="OrthoDB" id="118259at2"/>
<protein>
    <submittedName>
        <fullName evidence="1">Uncharacterized protein</fullName>
    </submittedName>
</protein>
<sequence length="162" mass="18002">MENAKDTFYITLRNRLAAVNPQRVMVLRGVQRPGILVEEAEAPAAQLPGDVFVLRWTAMSADTQFPATMMEMVCEVLYATSGTVNNAGLDRGRLLAEMDAELLAMLSPNSVQKMNYSVTPAAAMNTMVFWSEPAFQPVTTLRDRLTRIAKVTVWAYQEQGEL</sequence>
<evidence type="ECO:0000313" key="1">
    <source>
        <dbReference type="EMBL" id="TCK71978.1"/>
    </source>
</evidence>
<reference evidence="1 2" key="1">
    <citation type="submission" date="2019-03" db="EMBL/GenBank/DDBJ databases">
        <title>Genomic Encyclopedia of Type Strains, Phase IV (KMG-IV): sequencing the most valuable type-strain genomes for metagenomic binning, comparative biology and taxonomic classification.</title>
        <authorList>
            <person name="Goeker M."/>
        </authorList>
    </citation>
    <scope>NUCLEOTIDE SEQUENCE [LARGE SCALE GENOMIC DNA]</scope>
    <source>
        <strain evidence="1 2">DSM 103428</strain>
    </source>
</reference>
<dbReference type="AlphaFoldDB" id="A0A4R1L1W8"/>
<gene>
    <name evidence="1" type="ORF">C7378_2602</name>
</gene>
<dbReference type="EMBL" id="SMGK01000004">
    <property type="protein sequence ID" value="TCK71978.1"/>
    <property type="molecule type" value="Genomic_DNA"/>
</dbReference>
<proteinExistence type="predicted"/>
<dbReference type="Proteomes" id="UP000295210">
    <property type="component" value="Unassembled WGS sequence"/>
</dbReference>